<dbReference type="InterPro" id="IPR027417">
    <property type="entry name" value="P-loop_NTPase"/>
</dbReference>
<gene>
    <name evidence="18" type="ORF">QWY14_08460</name>
</gene>
<evidence type="ECO:0000256" key="10">
    <source>
        <dbReference type="ARBA" id="ARBA00022573"/>
    </source>
</evidence>
<dbReference type="Pfam" id="PF02283">
    <property type="entry name" value="CobU"/>
    <property type="match status" value="1"/>
</dbReference>
<proteinExistence type="inferred from homology"/>
<keyword evidence="19" id="KW-1185">Reference proteome</keyword>
<evidence type="ECO:0000256" key="14">
    <source>
        <dbReference type="ARBA" id="ARBA00022840"/>
    </source>
</evidence>
<evidence type="ECO:0000256" key="12">
    <source>
        <dbReference type="ARBA" id="ARBA00022741"/>
    </source>
</evidence>
<evidence type="ECO:0000256" key="15">
    <source>
        <dbReference type="ARBA" id="ARBA00023134"/>
    </source>
</evidence>
<evidence type="ECO:0000256" key="6">
    <source>
        <dbReference type="ARBA" id="ARBA00005159"/>
    </source>
</evidence>
<dbReference type="RefSeq" id="WP_301723428.1">
    <property type="nucleotide sequence ID" value="NZ_JAUJWV010000001.1"/>
</dbReference>
<comment type="function">
    <text evidence="4">Catalyzes ATP-dependent phosphorylation of adenosylcobinamide and addition of GMP to adenosylcobinamide phosphate.</text>
</comment>
<evidence type="ECO:0000256" key="8">
    <source>
        <dbReference type="ARBA" id="ARBA00012016"/>
    </source>
</evidence>
<comment type="catalytic activity">
    <reaction evidence="1">
        <text>adenosylcob(III)inamide + ATP = adenosylcob(III)inamide phosphate + ADP + H(+)</text>
        <dbReference type="Rhea" id="RHEA:15769"/>
        <dbReference type="ChEBI" id="CHEBI:2480"/>
        <dbReference type="ChEBI" id="CHEBI:15378"/>
        <dbReference type="ChEBI" id="CHEBI:30616"/>
        <dbReference type="ChEBI" id="CHEBI:58502"/>
        <dbReference type="ChEBI" id="CHEBI:456216"/>
        <dbReference type="EC" id="2.7.1.156"/>
    </reaction>
</comment>
<dbReference type="SUPFAM" id="SSF52540">
    <property type="entry name" value="P-loop containing nucleoside triphosphate hydrolases"/>
    <property type="match status" value="1"/>
</dbReference>
<evidence type="ECO:0000256" key="5">
    <source>
        <dbReference type="ARBA" id="ARBA00004692"/>
    </source>
</evidence>
<comment type="pathway">
    <text evidence="6">Cofactor biosynthesis; adenosylcobalamin biosynthesis; adenosylcobalamin from cob(II)yrinate a,c-diamide: step 5/7.</text>
</comment>
<keyword evidence="15" id="KW-0342">GTP-binding</keyword>
<dbReference type="Gene3D" id="3.40.50.300">
    <property type="entry name" value="P-loop containing nucleotide triphosphate hydrolases"/>
    <property type="match status" value="1"/>
</dbReference>
<evidence type="ECO:0000256" key="1">
    <source>
        <dbReference type="ARBA" id="ARBA00000312"/>
    </source>
</evidence>
<accession>A0ABT8N1R8</accession>
<keyword evidence="12" id="KW-0547">Nucleotide-binding</keyword>
<reference evidence="18 19" key="1">
    <citation type="submission" date="2023-06" db="EMBL/GenBank/DDBJ databases">
        <title>Novel species in genus Planococcus.</title>
        <authorList>
            <person name="Ning S."/>
        </authorList>
    </citation>
    <scope>NUCLEOTIDE SEQUENCE [LARGE SCALE GENOMIC DNA]</scope>
    <source>
        <strain evidence="18 19">N028</strain>
    </source>
</reference>
<comment type="caution">
    <text evidence="18">The sequence shown here is derived from an EMBL/GenBank/DDBJ whole genome shotgun (WGS) entry which is preliminary data.</text>
</comment>
<protein>
    <recommendedName>
        <fullName evidence="16">Adenosylcobinamide kinase</fullName>
        <ecNumber evidence="8">2.7.1.156</ecNumber>
        <ecNumber evidence="9">2.7.7.62</ecNumber>
    </recommendedName>
    <alternativeName>
        <fullName evidence="17">Adenosylcobinamide-phosphate guanylyltransferase</fullName>
    </alternativeName>
</protein>
<organism evidence="18 19">
    <name type="scientific">Planococcus shixiaomingii</name>
    <dbReference type="NCBI Taxonomy" id="3058393"/>
    <lineage>
        <taxon>Bacteria</taxon>
        <taxon>Bacillati</taxon>
        <taxon>Bacillota</taxon>
        <taxon>Bacilli</taxon>
        <taxon>Bacillales</taxon>
        <taxon>Caryophanaceae</taxon>
        <taxon>Planococcus</taxon>
    </lineage>
</organism>
<keyword evidence="10" id="KW-0169">Cobalamin biosynthesis</keyword>
<name>A0ABT8N1R8_9BACL</name>
<evidence type="ECO:0000256" key="13">
    <source>
        <dbReference type="ARBA" id="ARBA00022777"/>
    </source>
</evidence>
<dbReference type="EC" id="2.7.1.156" evidence="8"/>
<dbReference type="InterPro" id="IPR003203">
    <property type="entry name" value="CobU/CobP"/>
</dbReference>
<keyword evidence="13 18" id="KW-0418">Kinase</keyword>
<dbReference type="EC" id="2.7.7.62" evidence="9"/>
<evidence type="ECO:0000256" key="2">
    <source>
        <dbReference type="ARBA" id="ARBA00000711"/>
    </source>
</evidence>
<keyword evidence="11" id="KW-0808">Transferase</keyword>
<dbReference type="EMBL" id="JAUJWV010000001">
    <property type="protein sequence ID" value="MDN7241825.1"/>
    <property type="molecule type" value="Genomic_DNA"/>
</dbReference>
<evidence type="ECO:0000256" key="4">
    <source>
        <dbReference type="ARBA" id="ARBA00003889"/>
    </source>
</evidence>
<dbReference type="PIRSF" id="PIRSF006135">
    <property type="entry name" value="CobU"/>
    <property type="match status" value="1"/>
</dbReference>
<comment type="catalytic activity">
    <reaction evidence="2">
        <text>adenosylcob(III)inamide phosphate + GTP + H(+) = adenosylcob(III)inamide-GDP + diphosphate</text>
        <dbReference type="Rhea" id="RHEA:22712"/>
        <dbReference type="ChEBI" id="CHEBI:15378"/>
        <dbReference type="ChEBI" id="CHEBI:33019"/>
        <dbReference type="ChEBI" id="CHEBI:37565"/>
        <dbReference type="ChEBI" id="CHEBI:58502"/>
        <dbReference type="ChEBI" id="CHEBI:60487"/>
        <dbReference type="EC" id="2.7.7.62"/>
    </reaction>
</comment>
<comment type="similarity">
    <text evidence="7">Belongs to the CobU/CobP family.</text>
</comment>
<evidence type="ECO:0000256" key="17">
    <source>
        <dbReference type="ARBA" id="ARBA00030571"/>
    </source>
</evidence>
<dbReference type="Proteomes" id="UP001172055">
    <property type="component" value="Unassembled WGS sequence"/>
</dbReference>
<dbReference type="PANTHER" id="PTHR34848">
    <property type="match status" value="1"/>
</dbReference>
<comment type="catalytic activity">
    <reaction evidence="3">
        <text>adenosylcob(III)inamide + GTP = adenosylcob(III)inamide phosphate + GDP + H(+)</text>
        <dbReference type="Rhea" id="RHEA:15765"/>
        <dbReference type="ChEBI" id="CHEBI:2480"/>
        <dbReference type="ChEBI" id="CHEBI:15378"/>
        <dbReference type="ChEBI" id="CHEBI:37565"/>
        <dbReference type="ChEBI" id="CHEBI:58189"/>
        <dbReference type="ChEBI" id="CHEBI:58502"/>
        <dbReference type="EC" id="2.7.1.156"/>
    </reaction>
</comment>
<keyword evidence="14" id="KW-0067">ATP-binding</keyword>
<dbReference type="GO" id="GO:0016301">
    <property type="term" value="F:kinase activity"/>
    <property type="evidence" value="ECO:0007669"/>
    <property type="project" value="UniProtKB-KW"/>
</dbReference>
<evidence type="ECO:0000256" key="11">
    <source>
        <dbReference type="ARBA" id="ARBA00022679"/>
    </source>
</evidence>
<evidence type="ECO:0000256" key="16">
    <source>
        <dbReference type="ARBA" id="ARBA00029570"/>
    </source>
</evidence>
<keyword evidence="18" id="KW-0548">Nucleotidyltransferase</keyword>
<dbReference type="GO" id="GO:0016779">
    <property type="term" value="F:nucleotidyltransferase activity"/>
    <property type="evidence" value="ECO:0007669"/>
    <property type="project" value="UniProtKB-KW"/>
</dbReference>
<evidence type="ECO:0000256" key="7">
    <source>
        <dbReference type="ARBA" id="ARBA00007490"/>
    </source>
</evidence>
<evidence type="ECO:0000313" key="18">
    <source>
        <dbReference type="EMBL" id="MDN7241825.1"/>
    </source>
</evidence>
<evidence type="ECO:0000256" key="3">
    <source>
        <dbReference type="ARBA" id="ARBA00001522"/>
    </source>
</evidence>
<dbReference type="PANTHER" id="PTHR34848:SF1">
    <property type="entry name" value="BIFUNCTIONAL ADENOSYLCOBALAMIN BIOSYNTHESIS PROTEIN COBU"/>
    <property type="match status" value="1"/>
</dbReference>
<evidence type="ECO:0000256" key="9">
    <source>
        <dbReference type="ARBA" id="ARBA00012523"/>
    </source>
</evidence>
<evidence type="ECO:0000313" key="19">
    <source>
        <dbReference type="Proteomes" id="UP001172055"/>
    </source>
</evidence>
<comment type="pathway">
    <text evidence="5">Cofactor biosynthesis; adenosylcobalamin biosynthesis; adenosylcobalamin from cob(II)yrinate a,c-diamide: step 6/7.</text>
</comment>
<sequence length="182" mass="20511">MAIGSIIFISGGVRSGKSAYAEQLVMSAGAVRAVYLASGQAHDSEMAERIMRHQEDRSGHGWIAIEQPVDMEKALPKIHSGDAILWDCVTTWLANELYEGWERGIPCAERPGCMEAKWLELQATINAMRNQAQLLVIVSNEVMDDFVRDETYQRWLGKIHKWFAGEAEQAIEMENGIAYRRK</sequence>